<dbReference type="Gene3D" id="2.40.50.100">
    <property type="match status" value="1"/>
</dbReference>
<organism evidence="5 6">
    <name type="scientific">Trichlorobacter lovleyi (strain ATCC BAA-1151 / DSM 17278 / SZ)</name>
    <name type="common">Geobacter lovleyi</name>
    <dbReference type="NCBI Taxonomy" id="398767"/>
    <lineage>
        <taxon>Bacteria</taxon>
        <taxon>Pseudomonadati</taxon>
        <taxon>Thermodesulfobacteriota</taxon>
        <taxon>Desulfuromonadia</taxon>
        <taxon>Geobacterales</taxon>
        <taxon>Geobacteraceae</taxon>
        <taxon>Trichlorobacter</taxon>
    </lineage>
</organism>
<feature type="domain" description="AprE-like beta-barrel" evidence="4">
    <location>
        <begin position="218"/>
        <end position="261"/>
    </location>
</feature>
<dbReference type="InterPro" id="IPR050465">
    <property type="entry name" value="UPF0194_transport"/>
</dbReference>
<dbReference type="Pfam" id="PF26002">
    <property type="entry name" value="Beta-barrel_AprE"/>
    <property type="match status" value="1"/>
</dbReference>
<keyword evidence="3" id="KW-1133">Transmembrane helix</keyword>
<dbReference type="GO" id="GO:0030313">
    <property type="term" value="C:cell envelope"/>
    <property type="evidence" value="ECO:0007669"/>
    <property type="project" value="UniProtKB-SubCell"/>
</dbReference>
<accession>B3EBT0</accession>
<dbReference type="EMBL" id="CP001090">
    <property type="protein sequence ID" value="ACD97362.1"/>
    <property type="molecule type" value="Genomic_DNA"/>
</dbReference>
<evidence type="ECO:0000313" key="5">
    <source>
        <dbReference type="EMBL" id="ACD97362.1"/>
    </source>
</evidence>
<dbReference type="OrthoDB" id="9810980at2"/>
<dbReference type="InterPro" id="IPR058982">
    <property type="entry name" value="Beta-barrel_AprE"/>
</dbReference>
<feature type="transmembrane region" description="Helical" evidence="3">
    <location>
        <begin position="26"/>
        <end position="52"/>
    </location>
</feature>
<dbReference type="PANTHER" id="PTHR32347">
    <property type="entry name" value="EFFLUX SYSTEM COMPONENT YKNX-RELATED"/>
    <property type="match status" value="1"/>
</dbReference>
<sequence>MNQSPNFSTDITNQKPNSFLQRGFSLVYNIMHLVLVVFGVLLVLVVIFISVFSVNLAVRAKGALEPATYSEVRTEIPSTIKQVHCNSGDIVAKDQLIVELTEDQYHNDLFQAEESLKAARAELLKTIRKYEMSYAVYKDVIPTLSEKKVSEIPDIAILQSIVNKEEKQVEMRRKKVKKTRLFSPIAGVVVTPDLQKRVGTSIKEGETVAIVADLSKWVVKAYVPERDIPKVRIGDTTKIKISAFPFMEFKVFTGTVTAISSIPMLKLNTEIMNQSADEKDEKQQRYFEVTIDLADSYAKKNGQIYNFQFGLLAEIDIIRTRKKIIIYLWELLLGKLDVFGEIN</sequence>
<gene>
    <name evidence="5" type="ordered locus">Glov_3663</name>
</gene>
<dbReference type="SUPFAM" id="SSF111369">
    <property type="entry name" value="HlyD-like secretion proteins"/>
    <property type="match status" value="1"/>
</dbReference>
<keyword evidence="6" id="KW-1185">Reference proteome</keyword>
<keyword evidence="3" id="KW-0812">Transmembrane</keyword>
<reference evidence="5 6" key="1">
    <citation type="submission" date="2008-05" db="EMBL/GenBank/DDBJ databases">
        <title>Complete sequence of plasmid of Geobacter lovleyi SZ.</title>
        <authorList>
            <consortium name="US DOE Joint Genome Institute"/>
            <person name="Lucas S."/>
            <person name="Copeland A."/>
            <person name="Lapidus A."/>
            <person name="Glavina del Rio T."/>
            <person name="Dalin E."/>
            <person name="Tice H."/>
            <person name="Bruce D."/>
            <person name="Goodwin L."/>
            <person name="Pitluck S."/>
            <person name="Chertkov O."/>
            <person name="Meincke L."/>
            <person name="Brettin T."/>
            <person name="Detter J.C."/>
            <person name="Han C."/>
            <person name="Tapia R."/>
            <person name="Kuske C.R."/>
            <person name="Schmutz J."/>
            <person name="Larimer F."/>
            <person name="Land M."/>
            <person name="Hauser L."/>
            <person name="Kyrpides N."/>
            <person name="Mikhailova N."/>
            <person name="Sung Y."/>
            <person name="Fletcher K.E."/>
            <person name="Ritalahti K.M."/>
            <person name="Loeffler F.E."/>
            <person name="Richardson P."/>
        </authorList>
    </citation>
    <scope>NUCLEOTIDE SEQUENCE [LARGE SCALE GENOMIC DNA]</scope>
    <source>
        <strain evidence="6">ATCC BAA-1151 / DSM 17278 / SZ</strain>
        <plasmid evidence="6">Plasmid pGLOV01</plasmid>
    </source>
</reference>
<evidence type="ECO:0000313" key="6">
    <source>
        <dbReference type="Proteomes" id="UP000002420"/>
    </source>
</evidence>
<name>B3EBT0_TRIL1</name>
<protein>
    <recommendedName>
        <fullName evidence="4">AprE-like beta-barrel domain-containing protein</fullName>
    </recommendedName>
</protein>
<evidence type="ECO:0000256" key="2">
    <source>
        <dbReference type="ARBA" id="ARBA00023054"/>
    </source>
</evidence>
<keyword evidence="5" id="KW-0614">Plasmid</keyword>
<dbReference type="HOGENOM" id="CLU_808353_0_0_7"/>
<dbReference type="eggNOG" id="COG0845">
    <property type="taxonomic scope" value="Bacteria"/>
</dbReference>
<geneLocation type="plasmid" evidence="5 6">
    <name>pGLOV01</name>
</geneLocation>
<dbReference type="Proteomes" id="UP000002420">
    <property type="component" value="Plasmid pGLOV01"/>
</dbReference>
<dbReference type="Gene3D" id="2.40.30.170">
    <property type="match status" value="1"/>
</dbReference>
<keyword evidence="3" id="KW-0472">Membrane</keyword>
<dbReference type="AlphaFoldDB" id="B3EBT0"/>
<evidence type="ECO:0000256" key="3">
    <source>
        <dbReference type="SAM" id="Phobius"/>
    </source>
</evidence>
<evidence type="ECO:0000259" key="4">
    <source>
        <dbReference type="Pfam" id="PF26002"/>
    </source>
</evidence>
<proteinExistence type="predicted"/>
<dbReference type="RefSeq" id="WP_012471680.1">
    <property type="nucleotide sequence ID" value="NC_010815.1"/>
</dbReference>
<comment type="subcellular location">
    <subcellularLocation>
        <location evidence="1">Cell envelope</location>
    </subcellularLocation>
</comment>
<dbReference type="KEGG" id="glo:Glov_3663"/>
<keyword evidence="2" id="KW-0175">Coiled coil</keyword>
<evidence type="ECO:0000256" key="1">
    <source>
        <dbReference type="ARBA" id="ARBA00004196"/>
    </source>
</evidence>